<feature type="domain" description="Glycosyltransferase 2-like" evidence="14">
    <location>
        <begin position="34"/>
        <end position="216"/>
    </location>
</feature>
<evidence type="ECO:0000256" key="13">
    <source>
        <dbReference type="ARBA" id="ARBA00070518"/>
    </source>
</evidence>
<dbReference type="InterPro" id="IPR035518">
    <property type="entry name" value="DPG_synthase"/>
</dbReference>
<gene>
    <name evidence="15" type="ORF">PXEA_LOCUS1297</name>
</gene>
<name>A0A3S5A5W2_9PLAT</name>
<keyword evidence="16" id="KW-1185">Reference proteome</keyword>
<keyword evidence="8" id="KW-0256">Endoplasmic reticulum</keyword>
<dbReference type="PANTHER" id="PTHR10859">
    <property type="entry name" value="GLYCOSYL TRANSFERASE"/>
    <property type="match status" value="1"/>
</dbReference>
<comment type="similarity">
    <text evidence="3">Belongs to the glycosyltransferase 2 family.</text>
</comment>
<keyword evidence="7" id="KW-0812">Transmembrane</keyword>
<evidence type="ECO:0000256" key="9">
    <source>
        <dbReference type="ARBA" id="ARBA00022968"/>
    </source>
</evidence>
<comment type="catalytic activity">
    <reaction evidence="12">
        <text>a di-trans,poly-cis-dolichyl phosphate + UDP-alpha-D-glucose = a di-trans,poly-cis-dolichyl beta-D-glucosyl phosphate + UDP</text>
        <dbReference type="Rhea" id="RHEA:15401"/>
        <dbReference type="Rhea" id="RHEA-COMP:19498"/>
        <dbReference type="Rhea" id="RHEA-COMP:19502"/>
        <dbReference type="ChEBI" id="CHEBI:57525"/>
        <dbReference type="ChEBI" id="CHEBI:57683"/>
        <dbReference type="ChEBI" id="CHEBI:58223"/>
        <dbReference type="ChEBI" id="CHEBI:58885"/>
        <dbReference type="EC" id="2.4.1.117"/>
    </reaction>
    <physiologicalReaction direction="left-to-right" evidence="12">
        <dbReference type="Rhea" id="RHEA:15402"/>
    </physiologicalReaction>
</comment>
<dbReference type="Pfam" id="PF00535">
    <property type="entry name" value="Glycos_transf_2"/>
    <property type="match status" value="1"/>
</dbReference>
<evidence type="ECO:0000256" key="8">
    <source>
        <dbReference type="ARBA" id="ARBA00022824"/>
    </source>
</evidence>
<dbReference type="FunFam" id="3.90.550.10:FF:000068">
    <property type="entry name" value="ALG5, dolichyl-phosphate beta-glucosyltransferase"/>
    <property type="match status" value="1"/>
</dbReference>
<evidence type="ECO:0000256" key="10">
    <source>
        <dbReference type="ARBA" id="ARBA00022989"/>
    </source>
</evidence>
<evidence type="ECO:0000256" key="3">
    <source>
        <dbReference type="ARBA" id="ARBA00006739"/>
    </source>
</evidence>
<accession>A0A3S5A5W2</accession>
<keyword evidence="11" id="KW-0472">Membrane</keyword>
<reference evidence="15" key="1">
    <citation type="submission" date="2018-11" db="EMBL/GenBank/DDBJ databases">
        <authorList>
            <consortium name="Pathogen Informatics"/>
        </authorList>
    </citation>
    <scope>NUCLEOTIDE SEQUENCE</scope>
</reference>
<comment type="pathway">
    <text evidence="2">Protein modification; protein glycosylation.</text>
</comment>
<evidence type="ECO:0000256" key="6">
    <source>
        <dbReference type="ARBA" id="ARBA00022679"/>
    </source>
</evidence>
<evidence type="ECO:0000256" key="2">
    <source>
        <dbReference type="ARBA" id="ARBA00004922"/>
    </source>
</evidence>
<comment type="subcellular location">
    <subcellularLocation>
        <location evidence="1">Endoplasmic reticulum membrane</location>
        <topology evidence="1">Single-pass membrane protein</topology>
    </subcellularLocation>
</comment>
<dbReference type="Proteomes" id="UP000784294">
    <property type="component" value="Unassembled WGS sequence"/>
</dbReference>
<dbReference type="OrthoDB" id="3784at2759"/>
<evidence type="ECO:0000256" key="12">
    <source>
        <dbReference type="ARBA" id="ARBA00045097"/>
    </source>
</evidence>
<dbReference type="Gene3D" id="3.90.550.10">
    <property type="entry name" value="Spore Coat Polysaccharide Biosynthesis Protein SpsA, Chain A"/>
    <property type="match status" value="1"/>
</dbReference>
<evidence type="ECO:0000259" key="14">
    <source>
        <dbReference type="Pfam" id="PF00535"/>
    </source>
</evidence>
<evidence type="ECO:0000256" key="5">
    <source>
        <dbReference type="ARBA" id="ARBA00022676"/>
    </source>
</evidence>
<evidence type="ECO:0000256" key="4">
    <source>
        <dbReference type="ARBA" id="ARBA00012583"/>
    </source>
</evidence>
<dbReference type="CDD" id="cd04188">
    <property type="entry name" value="DPG_synthase"/>
    <property type="match status" value="1"/>
</dbReference>
<evidence type="ECO:0000256" key="11">
    <source>
        <dbReference type="ARBA" id="ARBA00023136"/>
    </source>
</evidence>
<organism evidence="15 16">
    <name type="scientific">Protopolystoma xenopodis</name>
    <dbReference type="NCBI Taxonomy" id="117903"/>
    <lineage>
        <taxon>Eukaryota</taxon>
        <taxon>Metazoa</taxon>
        <taxon>Spiralia</taxon>
        <taxon>Lophotrochozoa</taxon>
        <taxon>Platyhelminthes</taxon>
        <taxon>Monogenea</taxon>
        <taxon>Polyopisthocotylea</taxon>
        <taxon>Polystomatidea</taxon>
        <taxon>Polystomatidae</taxon>
        <taxon>Protopolystoma</taxon>
    </lineage>
</organism>
<dbReference type="InterPro" id="IPR001173">
    <property type="entry name" value="Glyco_trans_2-like"/>
</dbReference>
<protein>
    <recommendedName>
        <fullName evidence="13">Dolichyl-phosphate beta-glucosyltransferase</fullName>
        <ecNumber evidence="4">2.4.1.117</ecNumber>
    </recommendedName>
</protein>
<keyword evidence="10" id="KW-1133">Transmembrane helix</keyword>
<evidence type="ECO:0000313" key="16">
    <source>
        <dbReference type="Proteomes" id="UP000784294"/>
    </source>
</evidence>
<dbReference type="GO" id="GO:0006487">
    <property type="term" value="P:protein N-linked glycosylation"/>
    <property type="evidence" value="ECO:0007669"/>
    <property type="project" value="TreeGrafter"/>
</dbReference>
<sequence>MERAPKEESFYDPNESKYIAFPFGLSERPQVDLSVIIPAYNESVRLPIMIGDALDYLSTRESRGNFTYEVIIIDDGSTDGTSQVALKYSQKFTTDVFRVLTLHKNRGKGAAVRIGMLSARGRILLFADADGATKFSDVEKLEKKLSSLTASRWNGSNAVICGSRAHLESDVLAKRHPFRNLLMYCFHFAVWILCVKGIRDTQCGFKLFSRSAARVIFHNQHVERWAFDVDVLYLANYFGISIAEVPVSWHEVDGSKLVPVLSWLQMAKDLLSIRLRYALGAWKIEPGHRID</sequence>
<dbReference type="GO" id="GO:0005789">
    <property type="term" value="C:endoplasmic reticulum membrane"/>
    <property type="evidence" value="ECO:0007669"/>
    <property type="project" value="UniProtKB-SubCell"/>
</dbReference>
<keyword evidence="5" id="KW-0328">Glycosyltransferase</keyword>
<dbReference type="EMBL" id="CAAALY010002618">
    <property type="protein sequence ID" value="VEL07857.1"/>
    <property type="molecule type" value="Genomic_DNA"/>
</dbReference>
<proteinExistence type="inferred from homology"/>
<dbReference type="AlphaFoldDB" id="A0A3S5A5W2"/>
<keyword evidence="9" id="KW-0735">Signal-anchor</keyword>
<evidence type="ECO:0000313" key="15">
    <source>
        <dbReference type="EMBL" id="VEL07857.1"/>
    </source>
</evidence>
<dbReference type="PANTHER" id="PTHR10859:SF91">
    <property type="entry name" value="DOLICHYL-PHOSPHATE BETA-GLUCOSYLTRANSFERASE"/>
    <property type="match status" value="1"/>
</dbReference>
<evidence type="ECO:0000256" key="7">
    <source>
        <dbReference type="ARBA" id="ARBA00022692"/>
    </source>
</evidence>
<comment type="caution">
    <text evidence="15">The sequence shown here is derived from an EMBL/GenBank/DDBJ whole genome shotgun (WGS) entry which is preliminary data.</text>
</comment>
<keyword evidence="6" id="KW-0808">Transferase</keyword>
<dbReference type="InterPro" id="IPR029044">
    <property type="entry name" value="Nucleotide-diphossugar_trans"/>
</dbReference>
<dbReference type="SUPFAM" id="SSF53448">
    <property type="entry name" value="Nucleotide-diphospho-sugar transferases"/>
    <property type="match status" value="1"/>
</dbReference>
<dbReference type="EC" id="2.4.1.117" evidence="4"/>
<evidence type="ECO:0000256" key="1">
    <source>
        <dbReference type="ARBA" id="ARBA00004389"/>
    </source>
</evidence>
<dbReference type="GO" id="GO:0004581">
    <property type="term" value="F:dolichyl-phosphate beta-glucosyltransferase activity"/>
    <property type="evidence" value="ECO:0007669"/>
    <property type="project" value="UniProtKB-EC"/>
</dbReference>